<keyword evidence="1" id="KW-0732">Signal</keyword>
<dbReference type="AlphaFoldDB" id="A0A0G0RGF4"/>
<reference evidence="2 3" key="1">
    <citation type="journal article" date="2015" name="Nature">
        <title>rRNA introns, odd ribosomes, and small enigmatic genomes across a large radiation of phyla.</title>
        <authorList>
            <person name="Brown C.T."/>
            <person name="Hug L.A."/>
            <person name="Thomas B.C."/>
            <person name="Sharon I."/>
            <person name="Castelle C.J."/>
            <person name="Singh A."/>
            <person name="Wilkins M.J."/>
            <person name="Williams K.H."/>
            <person name="Banfield J.F."/>
        </authorList>
    </citation>
    <scope>NUCLEOTIDE SEQUENCE [LARGE SCALE GENOMIC DNA]</scope>
</reference>
<feature type="chain" id="PRO_5002534261" description="Pilus assembly protein, PilO" evidence="1">
    <location>
        <begin position="20"/>
        <end position="194"/>
    </location>
</feature>
<feature type="signal peptide" evidence="1">
    <location>
        <begin position="1"/>
        <end position="19"/>
    </location>
</feature>
<organism evidence="2 3">
    <name type="scientific">Candidatus Wolfebacteria bacterium GW2011_GWC2_39_22</name>
    <dbReference type="NCBI Taxonomy" id="1619013"/>
    <lineage>
        <taxon>Bacteria</taxon>
        <taxon>Candidatus Wolfeibacteriota</taxon>
    </lineage>
</organism>
<evidence type="ECO:0008006" key="4">
    <source>
        <dbReference type="Google" id="ProtNLM"/>
    </source>
</evidence>
<evidence type="ECO:0000313" key="2">
    <source>
        <dbReference type="EMBL" id="KKR12717.1"/>
    </source>
</evidence>
<evidence type="ECO:0000313" key="3">
    <source>
        <dbReference type="Proteomes" id="UP000034665"/>
    </source>
</evidence>
<name>A0A0G0RGF4_9BACT</name>
<accession>A0A0G0RGF4</accession>
<proteinExistence type="predicted"/>
<sequence length="194" mass="21160">MKYLSKRFASILLSFAFFAASLVVYANLIQPTYDNIKVEQGKLIAAQQKNSEYTNVFTRLKQVSTNFQQSPELQNRVSMAFPLDANVSDSMNQISAVALANGLTIASIDITSAPVIPTVTKKAGDVSFIKGTGVLKNAIVVAGTYEEIKAFLQGVETGVRIANIKLVRLTRSVNSATPEMLNANVEIETYYQAK</sequence>
<comment type="caution">
    <text evidence="2">The sequence shown here is derived from an EMBL/GenBank/DDBJ whole genome shotgun (WGS) entry which is preliminary data.</text>
</comment>
<dbReference type="Gene3D" id="3.30.70.60">
    <property type="match status" value="1"/>
</dbReference>
<protein>
    <recommendedName>
        <fullName evidence="4">Pilus assembly protein, PilO</fullName>
    </recommendedName>
</protein>
<dbReference type="EMBL" id="LBWR01000001">
    <property type="protein sequence ID" value="KKR12717.1"/>
    <property type="molecule type" value="Genomic_DNA"/>
</dbReference>
<dbReference type="Proteomes" id="UP000034665">
    <property type="component" value="Unassembled WGS sequence"/>
</dbReference>
<dbReference type="InterPro" id="IPR014717">
    <property type="entry name" value="Transl_elong_EF1B/ribsomal_bS6"/>
</dbReference>
<dbReference type="STRING" id="1619013.UT41_C0001G0261"/>
<evidence type="ECO:0000256" key="1">
    <source>
        <dbReference type="SAM" id="SignalP"/>
    </source>
</evidence>
<gene>
    <name evidence="2" type="ORF">UT41_C0001G0261</name>
</gene>